<accession>A0A517WFK1</accession>
<protein>
    <submittedName>
        <fullName evidence="1">Uncharacterized protein</fullName>
    </submittedName>
</protein>
<organism evidence="1 2">
    <name type="scientific">Gimesia chilikensis</name>
    <dbReference type="NCBI Taxonomy" id="2605989"/>
    <lineage>
        <taxon>Bacteria</taxon>
        <taxon>Pseudomonadati</taxon>
        <taxon>Planctomycetota</taxon>
        <taxon>Planctomycetia</taxon>
        <taxon>Planctomycetales</taxon>
        <taxon>Planctomycetaceae</taxon>
        <taxon>Gimesia</taxon>
    </lineage>
</organism>
<dbReference type="AlphaFoldDB" id="A0A517WFK1"/>
<evidence type="ECO:0000313" key="1">
    <source>
        <dbReference type="EMBL" id="QDU04042.1"/>
    </source>
</evidence>
<reference evidence="1 2" key="1">
    <citation type="submission" date="2019-02" db="EMBL/GenBank/DDBJ databases">
        <title>Deep-cultivation of Planctomycetes and their phenomic and genomic characterization uncovers novel biology.</title>
        <authorList>
            <person name="Wiegand S."/>
            <person name="Jogler M."/>
            <person name="Boedeker C."/>
            <person name="Pinto D."/>
            <person name="Vollmers J."/>
            <person name="Rivas-Marin E."/>
            <person name="Kohn T."/>
            <person name="Peeters S.H."/>
            <person name="Heuer A."/>
            <person name="Rast P."/>
            <person name="Oberbeckmann S."/>
            <person name="Bunk B."/>
            <person name="Jeske O."/>
            <person name="Meyerdierks A."/>
            <person name="Storesund J.E."/>
            <person name="Kallscheuer N."/>
            <person name="Luecker S."/>
            <person name="Lage O.M."/>
            <person name="Pohl T."/>
            <person name="Merkel B.J."/>
            <person name="Hornburger P."/>
            <person name="Mueller R.-W."/>
            <person name="Bruemmer F."/>
            <person name="Labrenz M."/>
            <person name="Spormann A.M."/>
            <person name="Op den Camp H."/>
            <person name="Overmann J."/>
            <person name="Amann R."/>
            <person name="Jetten M.S.M."/>
            <person name="Mascher T."/>
            <person name="Medema M.H."/>
            <person name="Devos D.P."/>
            <person name="Kaster A.-K."/>
            <person name="Ovreas L."/>
            <person name="Rohde M."/>
            <person name="Galperin M.Y."/>
            <person name="Jogler C."/>
        </authorList>
    </citation>
    <scope>NUCLEOTIDE SEQUENCE [LARGE SCALE GENOMIC DNA]</scope>
    <source>
        <strain evidence="1 2">V6</strain>
    </source>
</reference>
<evidence type="ECO:0000313" key="2">
    <source>
        <dbReference type="Proteomes" id="UP000320722"/>
    </source>
</evidence>
<sequence length="120" mass="14008">MAPEILIFSLFCAVLFGIRFLPPDWKYLSPRKRRAVRLALREFSASHEFVQPDRSKCRIYQSDEEHCIVMIPEYTPRMRPPVLCFYSISNGTDQVSQLGSGQCHWGNRPEDLWESEKTAQ</sequence>
<proteinExistence type="predicted"/>
<dbReference type="EMBL" id="CP036347">
    <property type="protein sequence ID" value="QDU04042.1"/>
    <property type="molecule type" value="Genomic_DNA"/>
</dbReference>
<name>A0A517WFK1_9PLAN</name>
<dbReference type="Proteomes" id="UP000320722">
    <property type="component" value="Chromosome"/>
</dbReference>
<gene>
    <name evidence="1" type="ORF">V6x_37670</name>
</gene>